<evidence type="ECO:0000313" key="1">
    <source>
        <dbReference type="EMBL" id="CUH53613.1"/>
    </source>
</evidence>
<dbReference type="STRING" id="321267.SHM7688_03067"/>
<dbReference type="GO" id="GO:0032298">
    <property type="term" value="P:positive regulation of DNA-templated DNA replication initiation"/>
    <property type="evidence" value="ECO:0007669"/>
    <property type="project" value="TreeGrafter"/>
</dbReference>
<accession>A0A0P1ESW3</accession>
<evidence type="ECO:0000313" key="2">
    <source>
        <dbReference type="Proteomes" id="UP000054823"/>
    </source>
</evidence>
<dbReference type="PANTHER" id="PTHR38767:SF1">
    <property type="entry name" value="DNA POLYMERASE III SUBUNIT CHI"/>
    <property type="match status" value="1"/>
</dbReference>
<reference evidence="1 2" key="1">
    <citation type="submission" date="2015-09" db="EMBL/GenBank/DDBJ databases">
        <authorList>
            <consortium name="Swine Surveillance"/>
        </authorList>
    </citation>
    <scope>NUCLEOTIDE SEQUENCE [LARGE SCALE GENOMIC DNA]</scope>
    <source>
        <strain evidence="1 2">CECT 7688</strain>
    </source>
</reference>
<dbReference type="NCBIfam" id="NF004347">
    <property type="entry name" value="PRK05728.1-4"/>
    <property type="match status" value="1"/>
</dbReference>
<dbReference type="InterPro" id="IPR036768">
    <property type="entry name" value="PolIII_chi_sf"/>
</dbReference>
<dbReference type="OrthoDB" id="9795973at2"/>
<organism evidence="1 2">
    <name type="scientific">Shimia marina</name>
    <dbReference type="NCBI Taxonomy" id="321267"/>
    <lineage>
        <taxon>Bacteria</taxon>
        <taxon>Pseudomonadati</taxon>
        <taxon>Pseudomonadota</taxon>
        <taxon>Alphaproteobacteria</taxon>
        <taxon>Rhodobacterales</taxon>
        <taxon>Roseobacteraceae</taxon>
    </lineage>
</organism>
<proteinExistence type="predicted"/>
<keyword evidence="2" id="KW-1185">Reference proteome</keyword>
<dbReference type="PANTHER" id="PTHR38767">
    <property type="entry name" value="DNA POLYMERASE III SUBUNIT CHI"/>
    <property type="match status" value="1"/>
</dbReference>
<dbReference type="GO" id="GO:0006260">
    <property type="term" value="P:DNA replication"/>
    <property type="evidence" value="ECO:0007669"/>
    <property type="project" value="InterPro"/>
</dbReference>
<dbReference type="InterPro" id="IPR007459">
    <property type="entry name" value="DNA_pol3_chi"/>
</dbReference>
<sequence>MGAAYFYHLTQASMDVTLPRLLEKARGAGWRIAVRGVDPGRMEWLDQKLWLLGEESFLAHGLAGGAHDAMQPILLTTETMLANGATCVMSVDGAQVSAEEVQASDRVCILFDGHDPEAVQHARGQWKALTDGGCAAQYWSEESGNWQKKAESGAA</sequence>
<dbReference type="RefSeq" id="WP_058240957.1">
    <property type="nucleotide sequence ID" value="NZ_CYPW01000027.1"/>
</dbReference>
<dbReference type="GO" id="GO:0003677">
    <property type="term" value="F:DNA binding"/>
    <property type="evidence" value="ECO:0007669"/>
    <property type="project" value="InterPro"/>
</dbReference>
<name>A0A0P1ESW3_9RHOB</name>
<protein>
    <submittedName>
        <fullName evidence="1">DNA polymerase III subunit chi</fullName>
    </submittedName>
</protein>
<gene>
    <name evidence="1" type="ORF">SHM7688_03067</name>
</gene>
<dbReference type="Pfam" id="PF04364">
    <property type="entry name" value="DNA_pol3_chi"/>
    <property type="match status" value="1"/>
</dbReference>
<dbReference type="AlphaFoldDB" id="A0A0P1ESW3"/>
<dbReference type="Gene3D" id="3.40.50.10110">
    <property type="entry name" value="DNA polymerase III subunit chi"/>
    <property type="match status" value="1"/>
</dbReference>
<dbReference type="EMBL" id="CYPW01000027">
    <property type="protein sequence ID" value="CUH53613.1"/>
    <property type="molecule type" value="Genomic_DNA"/>
</dbReference>
<dbReference type="Proteomes" id="UP000054823">
    <property type="component" value="Unassembled WGS sequence"/>
</dbReference>
<dbReference type="GO" id="GO:0003887">
    <property type="term" value="F:DNA-directed DNA polymerase activity"/>
    <property type="evidence" value="ECO:0007669"/>
    <property type="project" value="InterPro"/>
</dbReference>
<dbReference type="SUPFAM" id="SSF102400">
    <property type="entry name" value="DNA polymerase III chi subunit"/>
    <property type="match status" value="1"/>
</dbReference>